<dbReference type="SUPFAM" id="SSF52266">
    <property type="entry name" value="SGNH hydrolase"/>
    <property type="match status" value="1"/>
</dbReference>
<reference evidence="1" key="1">
    <citation type="journal article" date="2021" name="PeerJ">
        <title>Extensive microbial diversity within the chicken gut microbiome revealed by metagenomics and culture.</title>
        <authorList>
            <person name="Gilroy R."/>
            <person name="Ravi A."/>
            <person name="Getino M."/>
            <person name="Pursley I."/>
            <person name="Horton D.L."/>
            <person name="Alikhan N.F."/>
            <person name="Baker D."/>
            <person name="Gharbi K."/>
            <person name="Hall N."/>
            <person name="Watson M."/>
            <person name="Adriaenssens E.M."/>
            <person name="Foster-Nyarko E."/>
            <person name="Jarju S."/>
            <person name="Secka A."/>
            <person name="Antonio M."/>
            <person name="Oren A."/>
            <person name="Chaudhuri R.R."/>
            <person name="La Ragione R."/>
            <person name="Hildebrand F."/>
            <person name="Pallen M.J."/>
        </authorList>
    </citation>
    <scope>NUCLEOTIDE SEQUENCE</scope>
    <source>
        <strain evidence="1">1345</strain>
    </source>
</reference>
<gene>
    <name evidence="1" type="ORF">H9729_00070</name>
</gene>
<comment type="caution">
    <text evidence="1">The sequence shown here is derived from an EMBL/GenBank/DDBJ whole genome shotgun (WGS) entry which is preliminary data.</text>
</comment>
<dbReference type="Gene3D" id="3.40.50.1110">
    <property type="entry name" value="SGNH hydrolase"/>
    <property type="match status" value="1"/>
</dbReference>
<dbReference type="InterPro" id="IPR036514">
    <property type="entry name" value="SGNH_hydro_sf"/>
</dbReference>
<protein>
    <submittedName>
        <fullName evidence="1">SGNH/GDSL hydrolase family protein</fullName>
    </submittedName>
</protein>
<dbReference type="EMBL" id="DXCQ01000002">
    <property type="protein sequence ID" value="HIY96064.1"/>
    <property type="molecule type" value="Genomic_DNA"/>
</dbReference>
<evidence type="ECO:0000313" key="2">
    <source>
        <dbReference type="Proteomes" id="UP000886750"/>
    </source>
</evidence>
<keyword evidence="1" id="KW-0378">Hydrolase</keyword>
<evidence type="ECO:0000313" key="1">
    <source>
        <dbReference type="EMBL" id="HIY96064.1"/>
    </source>
</evidence>
<dbReference type="AlphaFoldDB" id="A0A9D1ZUK5"/>
<dbReference type="CDD" id="cd00229">
    <property type="entry name" value="SGNH_hydrolase"/>
    <property type="match status" value="1"/>
</dbReference>
<proteinExistence type="predicted"/>
<accession>A0A9D1ZUK5</accession>
<name>A0A9D1ZUK5_9FIRM</name>
<reference evidence="1" key="2">
    <citation type="submission" date="2021-04" db="EMBL/GenBank/DDBJ databases">
        <authorList>
            <person name="Gilroy R."/>
        </authorList>
    </citation>
    <scope>NUCLEOTIDE SEQUENCE</scope>
    <source>
        <strain evidence="1">1345</strain>
    </source>
</reference>
<dbReference type="Proteomes" id="UP000886750">
    <property type="component" value="Unassembled WGS sequence"/>
</dbReference>
<organism evidence="1 2">
    <name type="scientific">Candidatus Borkfalkia excrementigallinarum</name>
    <dbReference type="NCBI Taxonomy" id="2838506"/>
    <lineage>
        <taxon>Bacteria</taxon>
        <taxon>Bacillati</taxon>
        <taxon>Bacillota</taxon>
        <taxon>Clostridia</taxon>
        <taxon>Christensenellales</taxon>
        <taxon>Christensenellaceae</taxon>
        <taxon>Candidatus Borkfalkia</taxon>
    </lineage>
</organism>
<sequence>MESIKENTVKAENQVKKDENVFYLGNENAPFRVAVLGNSITRHGPCAEIGWSGLYGMAASCEEKDYVHLLAARLKRDGVDCRLMVNQISEWERTFARFDLSKLDAIREFSADAILFRCGENVAAAEDKNVFRECLQEMIAYIDPNRSPVVFTTCFWKYPALDECIRSVAAAYGAEAVELGDLGDDPAMKAVGLFEHSGVAAHPGDAGMQAIADRIYPVLRSCLRAK</sequence>
<dbReference type="GO" id="GO:0016787">
    <property type="term" value="F:hydrolase activity"/>
    <property type="evidence" value="ECO:0007669"/>
    <property type="project" value="UniProtKB-KW"/>
</dbReference>